<dbReference type="Proteomes" id="UP000265520">
    <property type="component" value="Unassembled WGS sequence"/>
</dbReference>
<reference evidence="1 2" key="1">
    <citation type="journal article" date="2018" name="Front. Plant Sci.">
        <title>Red Clover (Trifolium pratense) and Zigzag Clover (T. medium) - A Picture of Genomic Similarities and Differences.</title>
        <authorList>
            <person name="Dluhosova J."/>
            <person name="Istvanek J."/>
            <person name="Nedelnik J."/>
            <person name="Repkova J."/>
        </authorList>
    </citation>
    <scope>NUCLEOTIDE SEQUENCE [LARGE SCALE GENOMIC DNA]</scope>
    <source>
        <strain evidence="2">cv. 10/8</strain>
        <tissue evidence="1">Leaf</tissue>
    </source>
</reference>
<protein>
    <submittedName>
        <fullName evidence="1">Uncharacterized protein</fullName>
    </submittedName>
</protein>
<proteinExistence type="predicted"/>
<sequence>FAGGMFKLQRRIICKMWRGIIYRTSKRSISLGVVVCVPFGNPGI</sequence>
<organism evidence="1 2">
    <name type="scientific">Trifolium medium</name>
    <dbReference type="NCBI Taxonomy" id="97028"/>
    <lineage>
        <taxon>Eukaryota</taxon>
        <taxon>Viridiplantae</taxon>
        <taxon>Streptophyta</taxon>
        <taxon>Embryophyta</taxon>
        <taxon>Tracheophyta</taxon>
        <taxon>Spermatophyta</taxon>
        <taxon>Magnoliopsida</taxon>
        <taxon>eudicotyledons</taxon>
        <taxon>Gunneridae</taxon>
        <taxon>Pentapetalae</taxon>
        <taxon>rosids</taxon>
        <taxon>fabids</taxon>
        <taxon>Fabales</taxon>
        <taxon>Fabaceae</taxon>
        <taxon>Papilionoideae</taxon>
        <taxon>50 kb inversion clade</taxon>
        <taxon>NPAAA clade</taxon>
        <taxon>Hologalegina</taxon>
        <taxon>IRL clade</taxon>
        <taxon>Trifolieae</taxon>
        <taxon>Trifolium</taxon>
    </lineage>
</organism>
<comment type="caution">
    <text evidence="1">The sequence shown here is derived from an EMBL/GenBank/DDBJ whole genome shotgun (WGS) entry which is preliminary data.</text>
</comment>
<gene>
    <name evidence="1" type="ORF">A2U01_0008831</name>
</gene>
<dbReference type="EMBL" id="LXQA010013215">
    <property type="protein sequence ID" value="MCH87950.1"/>
    <property type="molecule type" value="Genomic_DNA"/>
</dbReference>
<evidence type="ECO:0000313" key="1">
    <source>
        <dbReference type="EMBL" id="MCH87950.1"/>
    </source>
</evidence>
<evidence type="ECO:0000313" key="2">
    <source>
        <dbReference type="Proteomes" id="UP000265520"/>
    </source>
</evidence>
<feature type="non-terminal residue" evidence="1">
    <location>
        <position position="1"/>
    </location>
</feature>
<dbReference type="AlphaFoldDB" id="A0A392MKD9"/>
<keyword evidence="2" id="KW-1185">Reference proteome</keyword>
<accession>A0A392MKD9</accession>
<name>A0A392MKD9_9FABA</name>